<evidence type="ECO:0000313" key="6">
    <source>
        <dbReference type="EMBL" id="QLC49030.1"/>
    </source>
</evidence>
<feature type="transmembrane region" description="Helical" evidence="5">
    <location>
        <begin position="298"/>
        <end position="319"/>
    </location>
</feature>
<proteinExistence type="predicted"/>
<dbReference type="GeneID" id="55820302"/>
<evidence type="ECO:0000256" key="4">
    <source>
        <dbReference type="ARBA" id="ARBA00023136"/>
    </source>
</evidence>
<accession>A0A7D5J7G7</accession>
<evidence type="ECO:0000256" key="1">
    <source>
        <dbReference type="ARBA" id="ARBA00004651"/>
    </source>
</evidence>
<evidence type="ECO:0000256" key="5">
    <source>
        <dbReference type="SAM" id="Phobius"/>
    </source>
</evidence>
<dbReference type="PANTHER" id="PTHR42723">
    <property type="entry name" value="CHLOROPHYLL SYNTHASE"/>
    <property type="match status" value="1"/>
</dbReference>
<dbReference type="Proteomes" id="UP000509594">
    <property type="component" value="Chromosome"/>
</dbReference>
<dbReference type="Gene3D" id="1.20.120.1780">
    <property type="entry name" value="UbiA prenyltransferase"/>
    <property type="match status" value="1"/>
</dbReference>
<dbReference type="GO" id="GO:0005886">
    <property type="term" value="C:plasma membrane"/>
    <property type="evidence" value="ECO:0007669"/>
    <property type="project" value="UniProtKB-SubCell"/>
</dbReference>
<evidence type="ECO:0000256" key="2">
    <source>
        <dbReference type="ARBA" id="ARBA00022692"/>
    </source>
</evidence>
<gene>
    <name evidence="6" type="ORF">HWN40_01465</name>
</gene>
<comment type="subcellular location">
    <subcellularLocation>
        <location evidence="1">Cell membrane</location>
        <topology evidence="1">Multi-pass membrane protein</topology>
    </subcellularLocation>
</comment>
<feature type="transmembrane region" description="Helical" evidence="5">
    <location>
        <begin position="233"/>
        <end position="251"/>
    </location>
</feature>
<keyword evidence="2 5" id="KW-0812">Transmembrane</keyword>
<protein>
    <submittedName>
        <fullName evidence="6">UbiA family prenyltransferase</fullName>
    </submittedName>
</protein>
<evidence type="ECO:0000313" key="7">
    <source>
        <dbReference type="Proteomes" id="UP000509594"/>
    </source>
</evidence>
<sequence>MVSTSESKTRNPYVELLRPEIADMDLALPAASALLAAYLATGGFPPLIPFIIAVIGGYAAITSSYVYNDCCDMDIDKINLPNRPLVSNRLTRDQALKYALFLFVVAGAAALILNPESFVVLLIAVGTISIYSAIAKRATFLSFVPVGIAYGLVPIGIWLAFDSAGVLNIPGLFGVVPHYGDILPLPAVFLGLMMCFTDWGFTLSGVARDVEGDRARGAPTFPVTFGIEATSKFVTLMWVVGVIASIAIGLTAELGPIYFAGALLAGGWMLTQSFDFIKNPLPERGGKLFLQGSRYRGIMFGSLILDVILLVLVPAYSGILW</sequence>
<dbReference type="InterPro" id="IPR050475">
    <property type="entry name" value="Prenyltransferase_related"/>
</dbReference>
<feature type="transmembrane region" description="Helical" evidence="5">
    <location>
        <begin position="95"/>
        <end position="112"/>
    </location>
</feature>
<reference evidence="6 7" key="1">
    <citation type="submission" date="2020-06" db="EMBL/GenBank/DDBJ databases">
        <title>Methanolobus halotolerans sp. nov., isolated from a saline lake Tus in Siberia.</title>
        <authorList>
            <person name="Shen Y."/>
            <person name="Chen S.-C."/>
            <person name="Lai M.-C."/>
            <person name="Huang H.-H."/>
            <person name="Chiu H.-H."/>
            <person name="Tang S.-L."/>
            <person name="Rogozin D.Y."/>
            <person name="Degermendzhy A.G."/>
        </authorList>
    </citation>
    <scope>NUCLEOTIDE SEQUENCE [LARGE SCALE GENOMIC DNA]</scope>
    <source>
        <strain evidence="6 7">DSM 21339</strain>
    </source>
</reference>
<keyword evidence="7" id="KW-1185">Reference proteome</keyword>
<keyword evidence="3 5" id="KW-1133">Transmembrane helix</keyword>
<dbReference type="EMBL" id="CP058215">
    <property type="protein sequence ID" value="QLC49030.1"/>
    <property type="molecule type" value="Genomic_DNA"/>
</dbReference>
<dbReference type="GO" id="GO:0016765">
    <property type="term" value="F:transferase activity, transferring alkyl or aryl (other than methyl) groups"/>
    <property type="evidence" value="ECO:0007669"/>
    <property type="project" value="InterPro"/>
</dbReference>
<name>A0A7D5J7G7_9EURY</name>
<organism evidence="6 7">
    <name type="scientific">Methanolobus zinderi</name>
    <dbReference type="NCBI Taxonomy" id="536044"/>
    <lineage>
        <taxon>Archaea</taxon>
        <taxon>Methanobacteriati</taxon>
        <taxon>Methanobacteriota</taxon>
        <taxon>Stenosarchaea group</taxon>
        <taxon>Methanomicrobia</taxon>
        <taxon>Methanosarcinales</taxon>
        <taxon>Methanosarcinaceae</taxon>
        <taxon>Methanolobus</taxon>
    </lineage>
</organism>
<feature type="transmembrane region" description="Helical" evidence="5">
    <location>
        <begin position="47"/>
        <end position="67"/>
    </location>
</feature>
<keyword evidence="6" id="KW-0808">Transferase</keyword>
<dbReference type="RefSeq" id="WP_176964093.1">
    <property type="nucleotide sequence ID" value="NZ_CP058215.1"/>
</dbReference>
<dbReference type="InterPro" id="IPR000537">
    <property type="entry name" value="UbiA_prenyltransferase"/>
</dbReference>
<evidence type="ECO:0000256" key="3">
    <source>
        <dbReference type="ARBA" id="ARBA00022989"/>
    </source>
</evidence>
<dbReference type="Gene3D" id="1.10.357.140">
    <property type="entry name" value="UbiA prenyltransferase"/>
    <property type="match status" value="1"/>
</dbReference>
<dbReference type="PANTHER" id="PTHR42723:SF1">
    <property type="entry name" value="CHLOROPHYLL SYNTHASE, CHLOROPLASTIC"/>
    <property type="match status" value="1"/>
</dbReference>
<feature type="transmembrane region" description="Helical" evidence="5">
    <location>
        <begin position="118"/>
        <end position="134"/>
    </location>
</feature>
<dbReference type="AlphaFoldDB" id="A0A7D5J7G7"/>
<keyword evidence="4 5" id="KW-0472">Membrane</keyword>
<feature type="transmembrane region" description="Helical" evidence="5">
    <location>
        <begin position="181"/>
        <end position="201"/>
    </location>
</feature>
<dbReference type="Pfam" id="PF01040">
    <property type="entry name" value="UbiA"/>
    <property type="match status" value="1"/>
</dbReference>
<dbReference type="CDD" id="cd13956">
    <property type="entry name" value="PT_UbiA"/>
    <property type="match status" value="1"/>
</dbReference>
<dbReference type="KEGG" id="mzi:HWN40_01465"/>
<dbReference type="OrthoDB" id="293340at2157"/>
<feature type="transmembrane region" description="Helical" evidence="5">
    <location>
        <begin position="141"/>
        <end position="161"/>
    </location>
</feature>
<dbReference type="InterPro" id="IPR044878">
    <property type="entry name" value="UbiA_sf"/>
</dbReference>